<dbReference type="GO" id="GO:0006312">
    <property type="term" value="P:mitotic recombination"/>
    <property type="evidence" value="ECO:0007669"/>
    <property type="project" value="TreeGrafter"/>
</dbReference>
<name>A0A317SIH8_9PEZI</name>
<feature type="region of interest" description="Disordered" evidence="5">
    <location>
        <begin position="60"/>
        <end position="79"/>
    </location>
</feature>
<dbReference type="InterPro" id="IPR007232">
    <property type="entry name" value="Rad52_Rad59_Rad22"/>
</dbReference>
<comment type="similarity">
    <text evidence="1">Belongs to the RAD52 family.</text>
</comment>
<keyword evidence="2" id="KW-0227">DNA damage</keyword>
<dbReference type="Pfam" id="PF04098">
    <property type="entry name" value="Rad52_Rad22"/>
    <property type="match status" value="1"/>
</dbReference>
<keyword evidence="4" id="KW-0234">DNA repair</keyword>
<dbReference type="AlphaFoldDB" id="A0A317SIH8"/>
<protein>
    <submittedName>
        <fullName evidence="6">DsRNA-binding domain-like protein</fullName>
    </submittedName>
</protein>
<dbReference type="InterPro" id="IPR042525">
    <property type="entry name" value="Rad52_Rad59_Rad22_sf"/>
</dbReference>
<proteinExistence type="inferred from homology"/>
<dbReference type="Gene3D" id="3.30.390.80">
    <property type="entry name" value="DNA repair protein Rad52/59/22"/>
    <property type="match status" value="1"/>
</dbReference>
<dbReference type="GO" id="GO:0045002">
    <property type="term" value="P:double-strand break repair via single-strand annealing"/>
    <property type="evidence" value="ECO:0007669"/>
    <property type="project" value="TreeGrafter"/>
</dbReference>
<organism evidence="6 7">
    <name type="scientific">Tuber magnatum</name>
    <name type="common">white Piedmont truffle</name>
    <dbReference type="NCBI Taxonomy" id="42249"/>
    <lineage>
        <taxon>Eukaryota</taxon>
        <taxon>Fungi</taxon>
        <taxon>Dikarya</taxon>
        <taxon>Ascomycota</taxon>
        <taxon>Pezizomycotina</taxon>
        <taxon>Pezizomycetes</taxon>
        <taxon>Pezizales</taxon>
        <taxon>Tuberaceae</taxon>
        <taxon>Tuber</taxon>
    </lineage>
</organism>
<dbReference type="GO" id="GO:0000724">
    <property type="term" value="P:double-strand break repair via homologous recombination"/>
    <property type="evidence" value="ECO:0007669"/>
    <property type="project" value="TreeGrafter"/>
</dbReference>
<gene>
    <name evidence="6" type="ORF">C7212DRAFT_298693</name>
</gene>
<dbReference type="OrthoDB" id="206565at2759"/>
<accession>A0A317SIH8</accession>
<evidence type="ECO:0000313" key="7">
    <source>
        <dbReference type="Proteomes" id="UP000246991"/>
    </source>
</evidence>
<dbReference type="PANTHER" id="PTHR12132">
    <property type="entry name" value="DNA REPAIR AND RECOMBINATION PROTEIN RAD52, RAD59"/>
    <property type="match status" value="1"/>
</dbReference>
<comment type="caution">
    <text evidence="6">The sequence shown here is derived from an EMBL/GenBank/DDBJ whole genome shotgun (WGS) entry which is preliminary data.</text>
</comment>
<evidence type="ECO:0000256" key="4">
    <source>
        <dbReference type="ARBA" id="ARBA00023204"/>
    </source>
</evidence>
<evidence type="ECO:0000256" key="3">
    <source>
        <dbReference type="ARBA" id="ARBA00023172"/>
    </source>
</evidence>
<evidence type="ECO:0000256" key="5">
    <source>
        <dbReference type="SAM" id="MobiDB-lite"/>
    </source>
</evidence>
<dbReference type="Proteomes" id="UP000246991">
    <property type="component" value="Unassembled WGS sequence"/>
</dbReference>
<evidence type="ECO:0000313" key="6">
    <source>
        <dbReference type="EMBL" id="PWW74212.1"/>
    </source>
</evidence>
<dbReference type="PANTHER" id="PTHR12132:SF1">
    <property type="entry name" value="DNA REPAIR PROTEIN RAD52 HOMOLOG"/>
    <property type="match status" value="1"/>
</dbReference>
<evidence type="ECO:0000256" key="2">
    <source>
        <dbReference type="ARBA" id="ARBA00022763"/>
    </source>
</evidence>
<dbReference type="SUPFAM" id="SSF54768">
    <property type="entry name" value="dsRNA-binding domain-like"/>
    <property type="match status" value="1"/>
</dbReference>
<dbReference type="EMBL" id="PYWC01000064">
    <property type="protein sequence ID" value="PWW74212.1"/>
    <property type="molecule type" value="Genomic_DNA"/>
</dbReference>
<keyword evidence="3" id="KW-0233">DNA recombination</keyword>
<evidence type="ECO:0000256" key="1">
    <source>
        <dbReference type="ARBA" id="ARBA00006638"/>
    </source>
</evidence>
<keyword evidence="7" id="KW-1185">Reference proteome</keyword>
<dbReference type="STRING" id="42249.A0A317SIH8"/>
<sequence length="123" mass="13130">MGTSGALTYVRADVAINIANQIFGHDGWSTELKSLTTQNKTKTAAGKWDVTVQATMRVTPRASGTWHEDVGIGNSENSPKLSQAIEKATKEAATDAMKRALRKLGNATGSCITIQNTTWGYTG</sequence>
<reference evidence="6 7" key="1">
    <citation type="submission" date="2018-03" db="EMBL/GenBank/DDBJ databases">
        <title>Genomes of Pezizomycetes fungi and the evolution of truffles.</title>
        <authorList>
            <person name="Murat C."/>
            <person name="Payen T."/>
            <person name="Noel B."/>
            <person name="Kuo A."/>
            <person name="Martin F.M."/>
        </authorList>
    </citation>
    <scope>NUCLEOTIDE SEQUENCE [LARGE SCALE GENOMIC DNA]</scope>
    <source>
        <strain evidence="6">091103-1</strain>
    </source>
</reference>
<dbReference type="InterPro" id="IPR041247">
    <property type="entry name" value="Rad52_fam"/>
</dbReference>
<dbReference type="GO" id="GO:0005634">
    <property type="term" value="C:nucleus"/>
    <property type="evidence" value="ECO:0007669"/>
    <property type="project" value="TreeGrafter"/>
</dbReference>